<name>A0A2U2DSK5_9HYPH</name>
<comment type="caution">
    <text evidence="9">The sequence shown here is derived from an EMBL/GenBank/DDBJ whole genome shotgun (WGS) entry which is preliminary data.</text>
</comment>
<dbReference type="PANTHER" id="PTHR13416">
    <property type="match status" value="1"/>
</dbReference>
<dbReference type="GO" id="GO:0012505">
    <property type="term" value="C:endomembrane system"/>
    <property type="evidence" value="ECO:0007669"/>
    <property type="project" value="UniProtKB-SubCell"/>
</dbReference>
<dbReference type="Proteomes" id="UP000245252">
    <property type="component" value="Unassembled WGS sequence"/>
</dbReference>
<reference evidence="9 10" key="1">
    <citation type="submission" date="2018-05" db="EMBL/GenBank/DDBJ databases">
        <title>The draft genome of strain NS-104.</title>
        <authorList>
            <person name="Hang P."/>
            <person name="Jiang J."/>
        </authorList>
    </citation>
    <scope>NUCLEOTIDE SEQUENCE [LARGE SCALE GENOMIC DNA]</scope>
    <source>
        <strain evidence="9 10">NS-104</strain>
    </source>
</reference>
<keyword evidence="10" id="KW-1185">Reference proteome</keyword>
<gene>
    <name evidence="9" type="ORF">DEM27_12640</name>
</gene>
<dbReference type="RefSeq" id="WP_109458582.1">
    <property type="nucleotide sequence ID" value="NZ_QFBC01000004.1"/>
</dbReference>
<feature type="transmembrane region" description="Helical" evidence="8">
    <location>
        <begin position="18"/>
        <end position="38"/>
    </location>
</feature>
<keyword evidence="5 8" id="KW-1133">Transmembrane helix</keyword>
<dbReference type="InterPro" id="IPR012430">
    <property type="entry name" value="TMEM43_fam"/>
</dbReference>
<keyword evidence="4" id="KW-0256">Endoplasmic reticulum</keyword>
<evidence type="ECO:0000256" key="8">
    <source>
        <dbReference type="SAM" id="Phobius"/>
    </source>
</evidence>
<evidence type="ECO:0000256" key="3">
    <source>
        <dbReference type="ARBA" id="ARBA00022692"/>
    </source>
</evidence>
<evidence type="ECO:0000256" key="7">
    <source>
        <dbReference type="SAM" id="MobiDB-lite"/>
    </source>
</evidence>
<feature type="transmembrane region" description="Helical" evidence="8">
    <location>
        <begin position="356"/>
        <end position="373"/>
    </location>
</feature>
<evidence type="ECO:0000256" key="6">
    <source>
        <dbReference type="ARBA" id="ARBA00023136"/>
    </source>
</evidence>
<dbReference type="OrthoDB" id="273988at2"/>
<comment type="subcellular location">
    <subcellularLocation>
        <location evidence="1">Endomembrane system</location>
        <topology evidence="1">Multi-pass membrane protein</topology>
    </subcellularLocation>
    <subcellularLocation>
        <location evidence="2">Endoplasmic reticulum membrane</location>
    </subcellularLocation>
</comment>
<feature type="transmembrane region" description="Helical" evidence="8">
    <location>
        <begin position="291"/>
        <end position="314"/>
    </location>
</feature>
<proteinExistence type="predicted"/>
<dbReference type="AlphaFoldDB" id="A0A2U2DSK5"/>
<dbReference type="GO" id="GO:0071763">
    <property type="term" value="P:nuclear membrane organization"/>
    <property type="evidence" value="ECO:0007669"/>
    <property type="project" value="TreeGrafter"/>
</dbReference>
<evidence type="ECO:0000256" key="2">
    <source>
        <dbReference type="ARBA" id="ARBA00004586"/>
    </source>
</evidence>
<keyword evidence="6 8" id="KW-0472">Membrane</keyword>
<protein>
    <submittedName>
        <fullName evidence="9">Uncharacterized protein</fullName>
    </submittedName>
</protein>
<evidence type="ECO:0000256" key="1">
    <source>
        <dbReference type="ARBA" id="ARBA00004127"/>
    </source>
</evidence>
<organism evidence="9 10">
    <name type="scientific">Metarhizobium album</name>
    <dbReference type="NCBI Taxonomy" id="2182425"/>
    <lineage>
        <taxon>Bacteria</taxon>
        <taxon>Pseudomonadati</taxon>
        <taxon>Pseudomonadota</taxon>
        <taxon>Alphaproteobacteria</taxon>
        <taxon>Hyphomicrobiales</taxon>
        <taxon>Rhizobiaceae</taxon>
        <taxon>Metarhizobium</taxon>
    </lineage>
</organism>
<evidence type="ECO:0000313" key="10">
    <source>
        <dbReference type="Proteomes" id="UP000245252"/>
    </source>
</evidence>
<sequence>MSFTETTTTSWLSRMKGAVGRIFFGIILVIATTVLLFWNEGRAIKTYRALVEGAGLVVSVDSASVDSANDGKLVHISGLVKPLATPQDDTYGIAAENALRVVREVEMYQWVEKSESKTEKNVGGSEQTTTTYTYSKQWRTDTVDSSDFKQPGGHENPSRPIDGETFTVEKAAVGAFTLDGSDVAALGSSKRIPLGQEQANTFQTSLGMNVRPQNGELYAGSNPSSPAIGDLRIRYERVDLSEASFVGGQHGDRLSGFTVSNGREIFLSAAGRQSAAEMFETAQTENNIITWIVRVAGLLGMFIGFACFLSIFGVIGDVIPFVGSIVSFGTTLLAAVATLILGPIVIAIGWIAYRPILAISIIVGGLVIAFLFIRLRRKQPQTAPLGRPAT</sequence>
<dbReference type="GO" id="GO:0006629">
    <property type="term" value="P:lipid metabolic process"/>
    <property type="evidence" value="ECO:0007669"/>
    <property type="project" value="TreeGrafter"/>
</dbReference>
<feature type="region of interest" description="Disordered" evidence="7">
    <location>
        <begin position="143"/>
        <end position="162"/>
    </location>
</feature>
<evidence type="ECO:0000313" key="9">
    <source>
        <dbReference type="EMBL" id="PWE56262.1"/>
    </source>
</evidence>
<feature type="transmembrane region" description="Helical" evidence="8">
    <location>
        <begin position="326"/>
        <end position="350"/>
    </location>
</feature>
<evidence type="ECO:0000256" key="4">
    <source>
        <dbReference type="ARBA" id="ARBA00022824"/>
    </source>
</evidence>
<dbReference type="PANTHER" id="PTHR13416:SF2">
    <property type="entry name" value="TRANSMEMBRANE PROTEIN 43"/>
    <property type="match status" value="1"/>
</dbReference>
<dbReference type="Pfam" id="PF07787">
    <property type="entry name" value="TMEM43"/>
    <property type="match status" value="1"/>
</dbReference>
<evidence type="ECO:0000256" key="5">
    <source>
        <dbReference type="ARBA" id="ARBA00022989"/>
    </source>
</evidence>
<dbReference type="EMBL" id="QFBC01000004">
    <property type="protein sequence ID" value="PWE56262.1"/>
    <property type="molecule type" value="Genomic_DNA"/>
</dbReference>
<keyword evidence="3 8" id="KW-0812">Transmembrane</keyword>
<accession>A0A2U2DSK5</accession>